<evidence type="ECO:0000313" key="4">
    <source>
        <dbReference type="Proteomes" id="UP000054007"/>
    </source>
</evidence>
<name>A0A0D7BPN3_9AGAR</name>
<feature type="compositionally biased region" description="Acidic residues" evidence="1">
    <location>
        <begin position="229"/>
        <end position="239"/>
    </location>
</feature>
<dbReference type="AlphaFoldDB" id="A0A0D7BPN3"/>
<organism evidence="3 4">
    <name type="scientific">Cylindrobasidium torrendii FP15055 ss-10</name>
    <dbReference type="NCBI Taxonomy" id="1314674"/>
    <lineage>
        <taxon>Eukaryota</taxon>
        <taxon>Fungi</taxon>
        <taxon>Dikarya</taxon>
        <taxon>Basidiomycota</taxon>
        <taxon>Agaricomycotina</taxon>
        <taxon>Agaricomycetes</taxon>
        <taxon>Agaricomycetidae</taxon>
        <taxon>Agaricales</taxon>
        <taxon>Marasmiineae</taxon>
        <taxon>Physalacriaceae</taxon>
        <taxon>Cylindrobasidium</taxon>
    </lineage>
</organism>
<feature type="compositionally biased region" description="Basic and acidic residues" evidence="1">
    <location>
        <begin position="164"/>
        <end position="187"/>
    </location>
</feature>
<reference evidence="3 4" key="1">
    <citation type="journal article" date="2015" name="Fungal Genet. Biol.">
        <title>Evolution of novel wood decay mechanisms in Agaricales revealed by the genome sequences of Fistulina hepatica and Cylindrobasidium torrendii.</title>
        <authorList>
            <person name="Floudas D."/>
            <person name="Held B.W."/>
            <person name="Riley R."/>
            <person name="Nagy L.G."/>
            <person name="Koehler G."/>
            <person name="Ransdell A.S."/>
            <person name="Younus H."/>
            <person name="Chow J."/>
            <person name="Chiniquy J."/>
            <person name="Lipzen A."/>
            <person name="Tritt A."/>
            <person name="Sun H."/>
            <person name="Haridas S."/>
            <person name="LaButti K."/>
            <person name="Ohm R.A."/>
            <person name="Kues U."/>
            <person name="Blanchette R.A."/>
            <person name="Grigoriev I.V."/>
            <person name="Minto R.E."/>
            <person name="Hibbett D.S."/>
        </authorList>
    </citation>
    <scope>NUCLEOTIDE SEQUENCE [LARGE SCALE GENOMIC DNA]</scope>
    <source>
        <strain evidence="3 4">FP15055 ss-10</strain>
    </source>
</reference>
<feature type="compositionally biased region" description="Basic and acidic residues" evidence="1">
    <location>
        <begin position="1"/>
        <end position="19"/>
    </location>
</feature>
<feature type="compositionally biased region" description="Basic residues" evidence="1">
    <location>
        <begin position="396"/>
        <end position="409"/>
    </location>
</feature>
<evidence type="ECO:0000313" key="3">
    <source>
        <dbReference type="EMBL" id="KIY72149.1"/>
    </source>
</evidence>
<dbReference type="PANTHER" id="PTHR14689:SF0">
    <property type="entry name" value="COILED-COIL DOMAIN-CONTAINING PROTEIN 82"/>
    <property type="match status" value="1"/>
</dbReference>
<accession>A0A0D7BPN3</accession>
<dbReference type="GO" id="GO:0005634">
    <property type="term" value="C:nucleus"/>
    <property type="evidence" value="ECO:0007669"/>
    <property type="project" value="TreeGrafter"/>
</dbReference>
<proteinExistence type="predicted"/>
<dbReference type="EMBL" id="KN880446">
    <property type="protein sequence ID" value="KIY72149.1"/>
    <property type="molecule type" value="Genomic_DNA"/>
</dbReference>
<feature type="domain" description="DUF4211" evidence="2">
    <location>
        <begin position="245"/>
        <end position="378"/>
    </location>
</feature>
<feature type="region of interest" description="Disordered" evidence="1">
    <location>
        <begin position="386"/>
        <end position="411"/>
    </location>
</feature>
<evidence type="ECO:0000256" key="1">
    <source>
        <dbReference type="SAM" id="MobiDB-lite"/>
    </source>
</evidence>
<gene>
    <name evidence="3" type="ORF">CYLTODRAFT_450081</name>
</gene>
<dbReference type="InterPro" id="IPR025451">
    <property type="entry name" value="DUF4211"/>
</dbReference>
<sequence>MPKDNPKKKLKQRSIEDAMHSSPPPPPPPKRKKTVQTPAPKVPAKRKKPAPVPQSDSGSDIGAVHFQPRKGHSVSSGDESEIVQSPLKKRRKRPAAVVLSDDEEDDVPSVRKPKRLKKRSPSPIVVDSDSDDAPPRKAPSRLQKGPPKRKARPEPETDEDDLSEDRIIEQRLRTRDKKTAFQKGLERLKRKKQGKPIQDSEASGSESDSDEPFDGAKEDGSESEHDSLFDEPEEDDSDEINDENFVIDDDQDVSSLLPTHFRSQQDLVHHFKTIFQLFVHLAVQLPHERKKYMQLAMTKTDDDYFSTALNTCRRKLNGIRDSSVASSTWRPEFRASLEALPRLNLFKLDFSVPSCDACHFSSRVSTLRGNLSGPLYDRVGFEPIIDSDDEAPDNGKKKKKGKEKKKSSKKQPEYLRSVHLGRFCAKRTRVFHDLSHWEWNLFKNVENEIDDLHDAKRKGKAFVRVAYANGRQPPKDLSDADAIMEWLDERKMVDREWQKLKKLMESATQLDVMAKRGEDVD</sequence>
<dbReference type="Pfam" id="PF13926">
    <property type="entry name" value="DUF4211"/>
    <property type="match status" value="1"/>
</dbReference>
<feature type="region of interest" description="Disordered" evidence="1">
    <location>
        <begin position="1"/>
        <end position="239"/>
    </location>
</feature>
<dbReference type="Proteomes" id="UP000054007">
    <property type="component" value="Unassembled WGS sequence"/>
</dbReference>
<protein>
    <recommendedName>
        <fullName evidence="2">DUF4211 domain-containing protein</fullName>
    </recommendedName>
</protein>
<keyword evidence="4" id="KW-1185">Reference proteome</keyword>
<dbReference type="OrthoDB" id="21499at2759"/>
<dbReference type="PANTHER" id="PTHR14689">
    <property type="entry name" value="PHORBOL-ESTER_DAG-TYPE DOMAIN-CONTAINING PROTEIN"/>
    <property type="match status" value="1"/>
</dbReference>
<feature type="compositionally biased region" description="Basic residues" evidence="1">
    <location>
        <begin position="111"/>
        <end position="120"/>
    </location>
</feature>
<evidence type="ECO:0000259" key="2">
    <source>
        <dbReference type="Pfam" id="PF13926"/>
    </source>
</evidence>
<feature type="compositionally biased region" description="Basic and acidic residues" evidence="1">
    <location>
        <begin position="214"/>
        <end position="228"/>
    </location>
</feature>
<dbReference type="STRING" id="1314674.A0A0D7BPN3"/>